<dbReference type="RefSeq" id="XP_062700889.1">
    <property type="nucleotide sequence ID" value="XM_062844905.1"/>
</dbReference>
<dbReference type="SUPFAM" id="SSF57756">
    <property type="entry name" value="Retrovirus zinc finger-like domains"/>
    <property type="match status" value="1"/>
</dbReference>
<dbReference type="Proteomes" id="UP000069940">
    <property type="component" value="Unassembled WGS sequence"/>
</dbReference>
<organism evidence="2 3">
    <name type="scientific">Aedes albopictus</name>
    <name type="common">Asian tiger mosquito</name>
    <name type="synonym">Stegomyia albopicta</name>
    <dbReference type="NCBI Taxonomy" id="7160"/>
    <lineage>
        <taxon>Eukaryota</taxon>
        <taxon>Metazoa</taxon>
        <taxon>Ecdysozoa</taxon>
        <taxon>Arthropoda</taxon>
        <taxon>Hexapoda</taxon>
        <taxon>Insecta</taxon>
        <taxon>Pterygota</taxon>
        <taxon>Neoptera</taxon>
        <taxon>Endopterygota</taxon>
        <taxon>Diptera</taxon>
        <taxon>Nematocera</taxon>
        <taxon>Culicoidea</taxon>
        <taxon>Culicidae</taxon>
        <taxon>Culicinae</taxon>
        <taxon>Aedini</taxon>
        <taxon>Aedes</taxon>
        <taxon>Stegomyia</taxon>
    </lineage>
</organism>
<evidence type="ECO:0000256" key="1">
    <source>
        <dbReference type="SAM" id="MobiDB-lite"/>
    </source>
</evidence>
<proteinExistence type="predicted"/>
<dbReference type="EnsemblMetazoa" id="AALFPA23_011546.R16379">
    <property type="protein sequence ID" value="AALFPA23_011546.P16379"/>
    <property type="gene ID" value="AALFPA23_011546"/>
</dbReference>
<protein>
    <recommendedName>
        <fullName evidence="4">CCHC-type domain-containing protein</fullName>
    </recommendedName>
</protein>
<evidence type="ECO:0008006" key="4">
    <source>
        <dbReference type="Google" id="ProtNLM"/>
    </source>
</evidence>
<reference evidence="2" key="2">
    <citation type="submission" date="2025-05" db="UniProtKB">
        <authorList>
            <consortium name="EnsemblMetazoa"/>
        </authorList>
    </citation>
    <scope>IDENTIFICATION</scope>
    <source>
        <strain evidence="2">Foshan</strain>
    </source>
</reference>
<dbReference type="PANTHER" id="PTHR33198">
    <property type="entry name" value="ANK_REP_REGION DOMAIN-CONTAINING PROTEIN-RELATED"/>
    <property type="match status" value="1"/>
</dbReference>
<accession>A0ABM1YRN1</accession>
<feature type="region of interest" description="Disordered" evidence="1">
    <location>
        <begin position="210"/>
        <end position="266"/>
    </location>
</feature>
<evidence type="ECO:0000313" key="3">
    <source>
        <dbReference type="Proteomes" id="UP000069940"/>
    </source>
</evidence>
<sequence length="371" mass="42543">MDSSVAFTMEPYRRGASFADWFTRMTYFFRVNQIEDEDKMAYFIFMSGPVIFSELKLLFPVGNFEESSLDDVVEKLKNRLDRTDSDIVQRYKFATRVQNPSESTEDFILDLKLQAEVCGFGNYKQIAILDRLVAGIRDENLRQHLLSDDRLTLPKAEQIIVTWEVAQANTGTALQQHGGRPSSISAVIDGSNQQLGVAATRMAKINELAKKHNSRGETSSGRGPVKSNQETRQADRWQHRYRGGRPSDSGGSHRQDGRPNGYRRQWLRPDYSQMTCRFCGVKGHIRRKCFRLINMNREAVKLVDSAPMAPDVHISELLQRTSTKVEESNNSDSDVLETRSQWRTRSISEYIRRRQGPTALIKEQQHDNCKK</sequence>
<reference evidence="3" key="1">
    <citation type="journal article" date="2015" name="Proc. Natl. Acad. Sci. U.S.A.">
        <title>Genome sequence of the Asian Tiger mosquito, Aedes albopictus, reveals insights into its biology, genetics, and evolution.</title>
        <authorList>
            <person name="Chen X.G."/>
            <person name="Jiang X."/>
            <person name="Gu J."/>
            <person name="Xu M."/>
            <person name="Wu Y."/>
            <person name="Deng Y."/>
            <person name="Zhang C."/>
            <person name="Bonizzoni M."/>
            <person name="Dermauw W."/>
            <person name="Vontas J."/>
            <person name="Armbruster P."/>
            <person name="Huang X."/>
            <person name="Yang Y."/>
            <person name="Zhang H."/>
            <person name="He W."/>
            <person name="Peng H."/>
            <person name="Liu Y."/>
            <person name="Wu K."/>
            <person name="Chen J."/>
            <person name="Lirakis M."/>
            <person name="Topalis P."/>
            <person name="Van Leeuwen T."/>
            <person name="Hall A.B."/>
            <person name="Jiang X."/>
            <person name="Thorpe C."/>
            <person name="Mueller R.L."/>
            <person name="Sun C."/>
            <person name="Waterhouse R.M."/>
            <person name="Yan G."/>
            <person name="Tu Z.J."/>
            <person name="Fang X."/>
            <person name="James A.A."/>
        </authorList>
    </citation>
    <scope>NUCLEOTIDE SEQUENCE [LARGE SCALE GENOMIC DNA]</scope>
    <source>
        <strain evidence="3">Foshan</strain>
    </source>
</reference>
<feature type="compositionally biased region" description="Polar residues" evidence="1">
    <location>
        <begin position="216"/>
        <end position="231"/>
    </location>
</feature>
<dbReference type="GeneID" id="115256820"/>
<keyword evidence="3" id="KW-1185">Reference proteome</keyword>
<dbReference type="PANTHER" id="PTHR33198:SF19">
    <property type="entry name" value="CCHC-TYPE DOMAIN-CONTAINING PROTEIN"/>
    <property type="match status" value="1"/>
</dbReference>
<dbReference type="InterPro" id="IPR036875">
    <property type="entry name" value="Znf_CCHC_sf"/>
</dbReference>
<evidence type="ECO:0000313" key="2">
    <source>
        <dbReference type="EnsemblMetazoa" id="AALFPA23_011546.P16379"/>
    </source>
</evidence>
<name>A0ABM1YRN1_AEDAL</name>